<accession>A0AAD5TCW7</accession>
<evidence type="ECO:0000313" key="3">
    <source>
        <dbReference type="EMBL" id="KAJ3170979.1"/>
    </source>
</evidence>
<comment type="caution">
    <text evidence="3">The sequence shown here is derived from an EMBL/GenBank/DDBJ whole genome shotgun (WGS) entry which is preliminary data.</text>
</comment>
<dbReference type="EMBL" id="JADGJQ010000089">
    <property type="protein sequence ID" value="KAJ3170979.1"/>
    <property type="molecule type" value="Genomic_DNA"/>
</dbReference>
<gene>
    <name evidence="3" type="ORF">HDU87_008454</name>
</gene>
<evidence type="ECO:0000256" key="2">
    <source>
        <dbReference type="SAM" id="Phobius"/>
    </source>
</evidence>
<feature type="transmembrane region" description="Helical" evidence="2">
    <location>
        <begin position="280"/>
        <end position="301"/>
    </location>
</feature>
<reference evidence="3" key="1">
    <citation type="submission" date="2020-05" db="EMBL/GenBank/DDBJ databases">
        <title>Phylogenomic resolution of chytrid fungi.</title>
        <authorList>
            <person name="Stajich J.E."/>
            <person name="Amses K."/>
            <person name="Simmons R."/>
            <person name="Seto K."/>
            <person name="Myers J."/>
            <person name="Bonds A."/>
            <person name="Quandt C.A."/>
            <person name="Barry K."/>
            <person name="Liu P."/>
            <person name="Grigoriev I."/>
            <person name="Longcore J.E."/>
            <person name="James T.Y."/>
        </authorList>
    </citation>
    <scope>NUCLEOTIDE SEQUENCE</scope>
    <source>
        <strain evidence="3">JEL0379</strain>
    </source>
</reference>
<organism evidence="3 4">
    <name type="scientific">Geranomyces variabilis</name>
    <dbReference type="NCBI Taxonomy" id="109894"/>
    <lineage>
        <taxon>Eukaryota</taxon>
        <taxon>Fungi</taxon>
        <taxon>Fungi incertae sedis</taxon>
        <taxon>Chytridiomycota</taxon>
        <taxon>Chytridiomycota incertae sedis</taxon>
        <taxon>Chytridiomycetes</taxon>
        <taxon>Spizellomycetales</taxon>
        <taxon>Powellomycetaceae</taxon>
        <taxon>Geranomyces</taxon>
    </lineage>
</organism>
<evidence type="ECO:0000313" key="4">
    <source>
        <dbReference type="Proteomes" id="UP001212152"/>
    </source>
</evidence>
<protein>
    <submittedName>
        <fullName evidence="3">Uncharacterized protein</fullName>
    </submittedName>
</protein>
<sequence>MAVPVPSGKAPTRRVSAKKHQHKATAVNDCPPPIAPSPKTVVAVGTAADLDFEASDLGVLAKLHRSWDLIESGAASQHHQVSAAEPSASPRTKAFVEITFNAGSFAVPATEPLTLKALGLDSNNFVYVDGAFVKTSRHGETRIAPAPGMRVEVQPYPALQPLNVFYWLWGNFVPDRKQIAKALQSPWGRTLINAFNSLILSLLARPGIAFSSTTSPAQLILTVISSGKMLDLMLKDTLLRLLTDASLTTTHVLFSLAVCELCVIVAASIDFLACAKLFEFHALPALLFCWVFLRPAIHRAWVKTSSSAFGCIIVFILIFGVVTDLSWRSSFRIESFRTCQIASRPVPTGAKERAML</sequence>
<dbReference type="AlphaFoldDB" id="A0AAD5TCW7"/>
<keyword evidence="2" id="KW-0812">Transmembrane</keyword>
<keyword evidence="2" id="KW-1133">Transmembrane helix</keyword>
<dbReference type="Proteomes" id="UP001212152">
    <property type="component" value="Unassembled WGS sequence"/>
</dbReference>
<feature type="transmembrane region" description="Helical" evidence="2">
    <location>
        <begin position="307"/>
        <end position="327"/>
    </location>
</feature>
<name>A0AAD5TCW7_9FUNG</name>
<proteinExistence type="predicted"/>
<keyword evidence="4" id="KW-1185">Reference proteome</keyword>
<feature type="region of interest" description="Disordered" evidence="1">
    <location>
        <begin position="1"/>
        <end position="32"/>
    </location>
</feature>
<keyword evidence="2" id="KW-0472">Membrane</keyword>
<feature type="compositionally biased region" description="Basic residues" evidence="1">
    <location>
        <begin position="11"/>
        <end position="23"/>
    </location>
</feature>
<evidence type="ECO:0000256" key="1">
    <source>
        <dbReference type="SAM" id="MobiDB-lite"/>
    </source>
</evidence>